<gene>
    <name evidence="2" type="ORF">Tasa_048_081</name>
</gene>
<dbReference type="AlphaFoldDB" id="A0A0D6MPU5"/>
<keyword evidence="1" id="KW-0812">Transmembrane</keyword>
<name>A0A0D6MPU5_9PROT</name>
<dbReference type="STRING" id="1231623.Tasa_048_081"/>
<protein>
    <submittedName>
        <fullName evidence="2">Uncharacterized protein</fullName>
    </submittedName>
</protein>
<dbReference type="RefSeq" id="WP_158507601.1">
    <property type="nucleotide sequence ID" value="NZ_BALE01000048.1"/>
</dbReference>
<keyword evidence="1" id="KW-1133">Transmembrane helix</keyword>
<dbReference type="EMBL" id="BALE01000048">
    <property type="protein sequence ID" value="GAN55456.1"/>
    <property type="molecule type" value="Genomic_DNA"/>
</dbReference>
<dbReference type="Proteomes" id="UP000032679">
    <property type="component" value="Unassembled WGS sequence"/>
</dbReference>
<keyword evidence="1" id="KW-0472">Membrane</keyword>
<organism evidence="2 3">
    <name type="scientific">Tanticharoenia sakaeratensis NBRC 103193</name>
    <dbReference type="NCBI Taxonomy" id="1231623"/>
    <lineage>
        <taxon>Bacteria</taxon>
        <taxon>Pseudomonadati</taxon>
        <taxon>Pseudomonadota</taxon>
        <taxon>Alphaproteobacteria</taxon>
        <taxon>Acetobacterales</taxon>
        <taxon>Acetobacteraceae</taxon>
        <taxon>Tanticharoenia</taxon>
    </lineage>
</organism>
<feature type="transmembrane region" description="Helical" evidence="1">
    <location>
        <begin position="20"/>
        <end position="39"/>
    </location>
</feature>
<reference evidence="2 3" key="1">
    <citation type="submission" date="2012-10" db="EMBL/GenBank/DDBJ databases">
        <title>Genome sequencing of Tanticharoenia sakaeratensis NBRC 103193.</title>
        <authorList>
            <person name="Azuma Y."/>
            <person name="Hadano H."/>
            <person name="Hirakawa H."/>
            <person name="Matsushita K."/>
        </authorList>
    </citation>
    <scope>NUCLEOTIDE SEQUENCE [LARGE SCALE GENOMIC DNA]</scope>
    <source>
        <strain evidence="2 3">NBRC 103193</strain>
    </source>
</reference>
<proteinExistence type="predicted"/>
<accession>A0A0D6MPU5</accession>
<evidence type="ECO:0000256" key="1">
    <source>
        <dbReference type="SAM" id="Phobius"/>
    </source>
</evidence>
<evidence type="ECO:0000313" key="3">
    <source>
        <dbReference type="Proteomes" id="UP000032679"/>
    </source>
</evidence>
<keyword evidence="3" id="KW-1185">Reference proteome</keyword>
<comment type="caution">
    <text evidence="2">The sequence shown here is derived from an EMBL/GenBank/DDBJ whole genome shotgun (WGS) entry which is preliminary data.</text>
</comment>
<sequence length="55" mass="6270">MTRRTCPPFLRRHPVVRGVALLVLLPVTNGILRFCNWWMSAVAPWVLAIAREGRA</sequence>
<evidence type="ECO:0000313" key="2">
    <source>
        <dbReference type="EMBL" id="GAN55456.1"/>
    </source>
</evidence>